<gene>
    <name evidence="3" type="ORF">ABID16_000009</name>
</gene>
<dbReference type="PANTHER" id="PTHR33121:SF70">
    <property type="entry name" value="SIGNALING PROTEIN YKOW"/>
    <property type="match status" value="1"/>
</dbReference>
<name>A0ABV2IVL1_9HYPH</name>
<dbReference type="InterPro" id="IPR050706">
    <property type="entry name" value="Cyclic-di-GMP_PDE-like"/>
</dbReference>
<proteinExistence type="predicted"/>
<feature type="transmembrane region" description="Helical" evidence="1">
    <location>
        <begin position="151"/>
        <end position="173"/>
    </location>
</feature>
<comment type="caution">
    <text evidence="3">The sequence shown here is derived from an EMBL/GenBank/DDBJ whole genome shotgun (WGS) entry which is preliminary data.</text>
</comment>
<keyword evidence="1" id="KW-0812">Transmembrane</keyword>
<keyword evidence="1" id="KW-0472">Membrane</keyword>
<evidence type="ECO:0000259" key="2">
    <source>
        <dbReference type="PROSITE" id="PS50883"/>
    </source>
</evidence>
<feature type="domain" description="EAL" evidence="2">
    <location>
        <begin position="180"/>
        <end position="434"/>
    </location>
</feature>
<dbReference type="Proteomes" id="UP001549047">
    <property type="component" value="Unassembled WGS sequence"/>
</dbReference>
<evidence type="ECO:0000256" key="1">
    <source>
        <dbReference type="SAM" id="Phobius"/>
    </source>
</evidence>
<protein>
    <submittedName>
        <fullName evidence="3">EAL domain-containing protein (Putative c-di-GMP-specific phosphodiesterase class I)</fullName>
    </submittedName>
</protein>
<feature type="transmembrane region" description="Helical" evidence="1">
    <location>
        <begin position="90"/>
        <end position="110"/>
    </location>
</feature>
<dbReference type="SUPFAM" id="SSF141868">
    <property type="entry name" value="EAL domain-like"/>
    <property type="match status" value="1"/>
</dbReference>
<feature type="transmembrane region" description="Helical" evidence="1">
    <location>
        <begin position="40"/>
        <end position="58"/>
    </location>
</feature>
<dbReference type="EMBL" id="JBEPMB010000001">
    <property type="protein sequence ID" value="MET3611704.1"/>
    <property type="molecule type" value="Genomic_DNA"/>
</dbReference>
<feature type="transmembrane region" description="Helical" evidence="1">
    <location>
        <begin position="12"/>
        <end position="34"/>
    </location>
</feature>
<dbReference type="RefSeq" id="WP_354553819.1">
    <property type="nucleotide sequence ID" value="NZ_JBEPMB010000001.1"/>
</dbReference>
<dbReference type="PANTHER" id="PTHR33121">
    <property type="entry name" value="CYCLIC DI-GMP PHOSPHODIESTERASE PDEF"/>
    <property type="match status" value="1"/>
</dbReference>
<keyword evidence="1" id="KW-1133">Transmembrane helix</keyword>
<dbReference type="Pfam" id="PF00563">
    <property type="entry name" value="EAL"/>
    <property type="match status" value="1"/>
</dbReference>
<organism evidence="3 4">
    <name type="scientific">Rhizobium aquaticum</name>
    <dbReference type="NCBI Taxonomy" id="1549636"/>
    <lineage>
        <taxon>Bacteria</taxon>
        <taxon>Pseudomonadati</taxon>
        <taxon>Pseudomonadota</taxon>
        <taxon>Alphaproteobacteria</taxon>
        <taxon>Hyphomicrobiales</taxon>
        <taxon>Rhizobiaceae</taxon>
        <taxon>Rhizobium/Agrobacterium group</taxon>
        <taxon>Rhizobium</taxon>
    </lineage>
</organism>
<dbReference type="InterPro" id="IPR001633">
    <property type="entry name" value="EAL_dom"/>
</dbReference>
<feature type="transmembrane region" description="Helical" evidence="1">
    <location>
        <begin position="119"/>
        <end position="139"/>
    </location>
</feature>
<dbReference type="SMART" id="SM00052">
    <property type="entry name" value="EAL"/>
    <property type="match status" value="1"/>
</dbReference>
<sequence>MQDDGHIQRVRANLMGSGLFAFVLGGCWGIAFFIVDRPLVAAIVTCMALFGLGMFWLASRGRIALAAWLIGHLLPIFAGLLCLFDRAPEGLHRASPLHFLSFALAGYFIFRGKGIYLRYVLPAVCLVAYVVLSATSIGFHDPDLILPEGMALASVWVNTATGMMSLIFIVIVMNTDLTVRRSLEIDMRKAIQDGDFQLHYQPQIGEEGQIVGAEALIRWRHPRTGNIPPADFIPLAEETGLIVPIGNWVLRAACAQLALWETQPETRHLTMSVNVSASQFRQPDFVQSVTEIVRLSGITPSRLKLELTESMFVDNVESTTAKMNALKAIGIVWSLDDFGTGYSSLSVLHRFPLGQIKIDKAFVRDMLTNSSNMVVTEAIIALAANLNLQVIAEGVETVAQLNRLREAGCLAYQGYLFSPPVDIEAFTKLLAPEAASTVWSSWPRPSVPLIGLDRVAMSRPTLR</sequence>
<dbReference type="PROSITE" id="PS50883">
    <property type="entry name" value="EAL"/>
    <property type="match status" value="1"/>
</dbReference>
<evidence type="ECO:0000313" key="4">
    <source>
        <dbReference type="Proteomes" id="UP001549047"/>
    </source>
</evidence>
<keyword evidence="4" id="KW-1185">Reference proteome</keyword>
<dbReference type="InterPro" id="IPR035919">
    <property type="entry name" value="EAL_sf"/>
</dbReference>
<dbReference type="CDD" id="cd01948">
    <property type="entry name" value="EAL"/>
    <property type="match status" value="1"/>
</dbReference>
<accession>A0ABV2IVL1</accession>
<reference evidence="3 4" key="1">
    <citation type="submission" date="2024-06" db="EMBL/GenBank/DDBJ databases">
        <title>Genomic Encyclopedia of Type Strains, Phase IV (KMG-IV): sequencing the most valuable type-strain genomes for metagenomic binning, comparative biology and taxonomic classification.</title>
        <authorList>
            <person name="Goeker M."/>
        </authorList>
    </citation>
    <scope>NUCLEOTIDE SEQUENCE [LARGE SCALE GENOMIC DNA]</scope>
    <source>
        <strain evidence="3 4">DSM 29780</strain>
    </source>
</reference>
<dbReference type="Gene3D" id="3.20.20.450">
    <property type="entry name" value="EAL domain"/>
    <property type="match status" value="1"/>
</dbReference>
<evidence type="ECO:0000313" key="3">
    <source>
        <dbReference type="EMBL" id="MET3611704.1"/>
    </source>
</evidence>
<feature type="transmembrane region" description="Helical" evidence="1">
    <location>
        <begin position="65"/>
        <end position="84"/>
    </location>
</feature>